<feature type="transmembrane region" description="Helical" evidence="9">
    <location>
        <begin position="380"/>
        <end position="408"/>
    </location>
</feature>
<keyword evidence="6" id="KW-0067">ATP-binding</keyword>
<sequence length="497" mass="55675">LLSVSGKVNPGELVAVMGASGSGKTTLINVLAHRNIGSMHVSGVVKANNKTLGLAINSISAYIQQEDLFIGTLTVREHLKFQALLRIDKHIPDRERMEKVEEVISELGLVKCADSLIGTPGHKRGISGGEQKRLSFASEILTDPSILFADEPTSGLDSFMAQSVVATLQKLAAQGRTIICTIHQPSSEVYNMFSSLLLVAEGRTAYFGLTRDVIPHFSSLGYPCPPNYNPADYFVHTLAVVPDDRQNCLDRIKVILILKLSSYYLLYSVLIHCSCNTIPYKASWWRQFKTVMWRSWLSNRRDVLMFRIRILQSIFMGLLAGLVYLQTNIDADSIQNISGALFFLITTLAFSSLQAVYFVFPIELPVFLRDHKNGMYRTDVYFLCKTLTELPIFIISPFLISVIPYWMIGLQSEFTRFLICFVVLMLVTNTAVSIGYMISTMMKSTAAAGAIGPPILVPFLLFGGFFLKSTSIPVYFVWIEYTSFFKYSFELLSINQW</sequence>
<dbReference type="OMA" id="DQPMKPA"/>
<feature type="transmembrane region" description="Helical" evidence="9">
    <location>
        <begin position="414"/>
        <end position="438"/>
    </location>
</feature>
<dbReference type="EMBL" id="DS469549">
    <property type="protein sequence ID" value="EDO43923.1"/>
    <property type="molecule type" value="Genomic_DNA"/>
</dbReference>
<dbReference type="GO" id="GO:0016887">
    <property type="term" value="F:ATP hydrolysis activity"/>
    <property type="evidence" value="ECO:0007669"/>
    <property type="project" value="InterPro"/>
</dbReference>
<dbReference type="InParanoid" id="A7RX93"/>
<dbReference type="Pfam" id="PF00005">
    <property type="entry name" value="ABC_tran"/>
    <property type="match status" value="1"/>
</dbReference>
<dbReference type="PROSITE" id="PS00211">
    <property type="entry name" value="ABC_TRANSPORTER_1"/>
    <property type="match status" value="1"/>
</dbReference>
<dbReference type="GO" id="GO:0005524">
    <property type="term" value="F:ATP binding"/>
    <property type="evidence" value="ECO:0007669"/>
    <property type="project" value="UniProtKB-KW"/>
</dbReference>
<dbReference type="InterPro" id="IPR043926">
    <property type="entry name" value="ABCG_dom"/>
</dbReference>
<reference evidence="11 12" key="1">
    <citation type="journal article" date="2007" name="Science">
        <title>Sea anemone genome reveals ancestral eumetazoan gene repertoire and genomic organization.</title>
        <authorList>
            <person name="Putnam N.H."/>
            <person name="Srivastava M."/>
            <person name="Hellsten U."/>
            <person name="Dirks B."/>
            <person name="Chapman J."/>
            <person name="Salamov A."/>
            <person name="Terry A."/>
            <person name="Shapiro H."/>
            <person name="Lindquist E."/>
            <person name="Kapitonov V.V."/>
            <person name="Jurka J."/>
            <person name="Genikhovich G."/>
            <person name="Grigoriev I.V."/>
            <person name="Lucas S.M."/>
            <person name="Steele R.E."/>
            <person name="Finnerty J.R."/>
            <person name="Technau U."/>
            <person name="Martindale M.Q."/>
            <person name="Rokhsar D.S."/>
        </authorList>
    </citation>
    <scope>NUCLEOTIDE SEQUENCE [LARGE SCALE GENOMIC DNA]</scope>
    <source>
        <strain evidence="12">CH2 X CH6</strain>
    </source>
</reference>
<evidence type="ECO:0000256" key="5">
    <source>
        <dbReference type="ARBA" id="ARBA00022741"/>
    </source>
</evidence>
<dbReference type="eggNOG" id="KOG0061">
    <property type="taxonomic scope" value="Eukaryota"/>
</dbReference>
<dbReference type="PANTHER" id="PTHR48041:SF139">
    <property type="entry name" value="PROTEIN SCARLET"/>
    <property type="match status" value="1"/>
</dbReference>
<evidence type="ECO:0000256" key="4">
    <source>
        <dbReference type="ARBA" id="ARBA00022692"/>
    </source>
</evidence>
<dbReference type="PhylomeDB" id="A7RX93"/>
<comment type="subcellular location">
    <subcellularLocation>
        <location evidence="1">Membrane</location>
        <topology evidence="1">Multi-pass membrane protein</topology>
    </subcellularLocation>
</comment>
<evidence type="ECO:0000313" key="11">
    <source>
        <dbReference type="EMBL" id="EDO43923.1"/>
    </source>
</evidence>
<keyword evidence="4 9" id="KW-0812">Transmembrane</keyword>
<dbReference type="InterPro" id="IPR027417">
    <property type="entry name" value="P-loop_NTPase"/>
</dbReference>
<dbReference type="SUPFAM" id="SSF52540">
    <property type="entry name" value="P-loop containing nucleoside triphosphate hydrolases"/>
    <property type="match status" value="1"/>
</dbReference>
<dbReference type="HOGENOM" id="CLU_000604_57_6_1"/>
<dbReference type="GO" id="GO:0140359">
    <property type="term" value="F:ABC-type transporter activity"/>
    <property type="evidence" value="ECO:0007669"/>
    <property type="project" value="InterPro"/>
</dbReference>
<dbReference type="SMART" id="SM00382">
    <property type="entry name" value="AAA"/>
    <property type="match status" value="1"/>
</dbReference>
<dbReference type="InterPro" id="IPR013525">
    <property type="entry name" value="ABC2_TM"/>
</dbReference>
<dbReference type="Pfam" id="PF19055">
    <property type="entry name" value="ABC2_membrane_7"/>
    <property type="match status" value="1"/>
</dbReference>
<evidence type="ECO:0000256" key="1">
    <source>
        <dbReference type="ARBA" id="ARBA00004141"/>
    </source>
</evidence>
<feature type="non-terminal residue" evidence="11">
    <location>
        <position position="1"/>
    </location>
</feature>
<gene>
    <name evidence="11" type="ORF">NEMVEDRAFT_v1g50359</name>
</gene>
<dbReference type="InterPro" id="IPR050352">
    <property type="entry name" value="ABCG_transporters"/>
</dbReference>
<evidence type="ECO:0000256" key="8">
    <source>
        <dbReference type="ARBA" id="ARBA00023136"/>
    </source>
</evidence>
<feature type="domain" description="ABC transporter" evidence="10">
    <location>
        <begin position="1"/>
        <end position="226"/>
    </location>
</feature>
<evidence type="ECO:0000256" key="3">
    <source>
        <dbReference type="ARBA" id="ARBA00022448"/>
    </source>
</evidence>
<dbReference type="InterPro" id="IPR003439">
    <property type="entry name" value="ABC_transporter-like_ATP-bd"/>
</dbReference>
<dbReference type="GO" id="GO:0055085">
    <property type="term" value="P:transmembrane transport"/>
    <property type="evidence" value="ECO:0000318"/>
    <property type="project" value="GO_Central"/>
</dbReference>
<dbReference type="GO" id="GO:0042626">
    <property type="term" value="F:ATPase-coupled transmembrane transporter activity"/>
    <property type="evidence" value="ECO:0000318"/>
    <property type="project" value="GO_Central"/>
</dbReference>
<accession>A7RX93</accession>
<evidence type="ECO:0000256" key="7">
    <source>
        <dbReference type="ARBA" id="ARBA00022989"/>
    </source>
</evidence>
<evidence type="ECO:0000256" key="2">
    <source>
        <dbReference type="ARBA" id="ARBA00005814"/>
    </source>
</evidence>
<organism evidence="11 12">
    <name type="scientific">Nematostella vectensis</name>
    <name type="common">Starlet sea anemone</name>
    <dbReference type="NCBI Taxonomy" id="45351"/>
    <lineage>
        <taxon>Eukaryota</taxon>
        <taxon>Metazoa</taxon>
        <taxon>Cnidaria</taxon>
        <taxon>Anthozoa</taxon>
        <taxon>Hexacorallia</taxon>
        <taxon>Actiniaria</taxon>
        <taxon>Edwardsiidae</taxon>
        <taxon>Nematostella</taxon>
    </lineage>
</organism>
<feature type="non-terminal residue" evidence="11">
    <location>
        <position position="497"/>
    </location>
</feature>
<evidence type="ECO:0000259" key="10">
    <source>
        <dbReference type="PROSITE" id="PS50893"/>
    </source>
</evidence>
<dbReference type="Gene3D" id="3.40.50.300">
    <property type="entry name" value="P-loop containing nucleotide triphosphate hydrolases"/>
    <property type="match status" value="1"/>
</dbReference>
<dbReference type="PANTHER" id="PTHR48041">
    <property type="entry name" value="ABC TRANSPORTER G FAMILY MEMBER 28"/>
    <property type="match status" value="1"/>
</dbReference>
<dbReference type="InterPro" id="IPR017871">
    <property type="entry name" value="ABC_transporter-like_CS"/>
</dbReference>
<dbReference type="InterPro" id="IPR003593">
    <property type="entry name" value="AAA+_ATPase"/>
</dbReference>
<comment type="similarity">
    <text evidence="2">Belongs to the ABC transporter superfamily. ABCG family. Eye pigment precursor importer (TC 3.A.1.204) subfamily.</text>
</comment>
<evidence type="ECO:0000313" key="12">
    <source>
        <dbReference type="Proteomes" id="UP000001593"/>
    </source>
</evidence>
<dbReference type="Proteomes" id="UP000001593">
    <property type="component" value="Unassembled WGS sequence"/>
</dbReference>
<keyword evidence="12" id="KW-1185">Reference proteome</keyword>
<dbReference type="AlphaFoldDB" id="A7RX93"/>
<dbReference type="PROSITE" id="PS50893">
    <property type="entry name" value="ABC_TRANSPORTER_2"/>
    <property type="match status" value="1"/>
</dbReference>
<keyword evidence="8 9" id="KW-0472">Membrane</keyword>
<name>A7RX93_NEMVE</name>
<protein>
    <recommendedName>
        <fullName evidence="10">ABC transporter domain-containing protein</fullName>
    </recommendedName>
</protein>
<keyword evidence="3" id="KW-0813">Transport</keyword>
<dbReference type="GO" id="GO:0005886">
    <property type="term" value="C:plasma membrane"/>
    <property type="evidence" value="ECO:0000318"/>
    <property type="project" value="GO_Central"/>
</dbReference>
<keyword evidence="7 9" id="KW-1133">Transmembrane helix</keyword>
<proteinExistence type="inferred from homology"/>
<feature type="transmembrane region" description="Helical" evidence="9">
    <location>
        <begin position="263"/>
        <end position="283"/>
    </location>
</feature>
<keyword evidence="5" id="KW-0547">Nucleotide-binding</keyword>
<dbReference type="Pfam" id="PF01061">
    <property type="entry name" value="ABC2_membrane"/>
    <property type="match status" value="1"/>
</dbReference>
<evidence type="ECO:0000256" key="6">
    <source>
        <dbReference type="ARBA" id="ARBA00022840"/>
    </source>
</evidence>
<evidence type="ECO:0000256" key="9">
    <source>
        <dbReference type="SAM" id="Phobius"/>
    </source>
</evidence>
<dbReference type="CDD" id="cd03213">
    <property type="entry name" value="ABCG_EPDR"/>
    <property type="match status" value="1"/>
</dbReference>
<feature type="transmembrane region" description="Helical" evidence="9">
    <location>
        <begin position="337"/>
        <end position="360"/>
    </location>
</feature>
<feature type="transmembrane region" description="Helical" evidence="9">
    <location>
        <begin position="304"/>
        <end position="325"/>
    </location>
</feature>